<dbReference type="EMBL" id="LR798324">
    <property type="protein sequence ID" value="CAB5223935.1"/>
    <property type="molecule type" value="Genomic_DNA"/>
</dbReference>
<reference evidence="1" key="1">
    <citation type="submission" date="2020-05" db="EMBL/GenBank/DDBJ databases">
        <authorList>
            <person name="Chiriac C."/>
            <person name="Salcher M."/>
            <person name="Ghai R."/>
            <person name="Kavagutti S V."/>
        </authorList>
    </citation>
    <scope>NUCLEOTIDE SEQUENCE</scope>
</reference>
<name>A0A6J7X165_9CAUD</name>
<sequence>MKIVNVRSPFIISIDESGQLFAQVKVYVWHRGGSAPTLPSFTMSKAIASTTQTECVFNISDNLKEYITAFAPSLTSVVDYENNDAWCFFKVETYYGADVKSFELIDTTDYVGVNGFTDYLEGAQTPFEANAKLLNQSVNNYYQKGGVFGYFNLLLDTDADDFEITYETADSGYTYASGPEGIIMLKVPYSTEDIDADVPCIIRIDSTIDGRLANVYSYPIEECKYTPITCAFINQKGGWQYLTFFKNSTDSISVKDNQYNLLPDNWDYNAQRGQIKSINQNGTQTVKCNTGWVEENYKILIHDLMLSETILIDDKPAILKTQSATYKTVLKDKMINYEIEFQYAFNLLNNVI</sequence>
<accession>A0A6J7X165</accession>
<evidence type="ECO:0000313" key="1">
    <source>
        <dbReference type="EMBL" id="CAB5223935.1"/>
    </source>
</evidence>
<gene>
    <name evidence="1" type="ORF">UFOVP388_37</name>
</gene>
<protein>
    <submittedName>
        <fullName evidence="1">Uncharacterized protein</fullName>
    </submittedName>
</protein>
<proteinExistence type="predicted"/>
<organism evidence="1">
    <name type="scientific">uncultured Caudovirales phage</name>
    <dbReference type="NCBI Taxonomy" id="2100421"/>
    <lineage>
        <taxon>Viruses</taxon>
        <taxon>Duplodnaviria</taxon>
        <taxon>Heunggongvirae</taxon>
        <taxon>Uroviricota</taxon>
        <taxon>Caudoviricetes</taxon>
        <taxon>Peduoviridae</taxon>
        <taxon>Maltschvirus</taxon>
        <taxon>Maltschvirus maltsch</taxon>
    </lineage>
</organism>